<accession>X0TU56</accession>
<comment type="caution">
    <text evidence="1">The sequence shown here is derived from an EMBL/GenBank/DDBJ whole genome shotgun (WGS) entry which is preliminary data.</text>
</comment>
<feature type="non-terminal residue" evidence="1">
    <location>
        <position position="238"/>
    </location>
</feature>
<dbReference type="EMBL" id="BARS01011510">
    <property type="protein sequence ID" value="GAF90731.1"/>
    <property type="molecule type" value="Genomic_DNA"/>
</dbReference>
<evidence type="ECO:0000313" key="1">
    <source>
        <dbReference type="EMBL" id="GAF90731.1"/>
    </source>
</evidence>
<gene>
    <name evidence="1" type="ORF">S01H1_20911</name>
</gene>
<proteinExistence type="predicted"/>
<protein>
    <recommendedName>
        <fullName evidence="2">Xylose isomerase-like TIM barrel domain-containing protein</fullName>
    </recommendedName>
</protein>
<organism evidence="1">
    <name type="scientific">marine sediment metagenome</name>
    <dbReference type="NCBI Taxonomy" id="412755"/>
    <lineage>
        <taxon>unclassified sequences</taxon>
        <taxon>metagenomes</taxon>
        <taxon>ecological metagenomes</taxon>
    </lineage>
</organism>
<dbReference type="SUPFAM" id="SSF51658">
    <property type="entry name" value="Xylose isomerase-like"/>
    <property type="match status" value="1"/>
</dbReference>
<evidence type="ECO:0008006" key="2">
    <source>
        <dbReference type="Google" id="ProtNLM"/>
    </source>
</evidence>
<reference evidence="1" key="1">
    <citation type="journal article" date="2014" name="Front. Microbiol.">
        <title>High frequency of phylogenetically diverse reductive dehalogenase-homologous genes in deep subseafloor sedimentary metagenomes.</title>
        <authorList>
            <person name="Kawai M."/>
            <person name="Futagami T."/>
            <person name="Toyoda A."/>
            <person name="Takaki Y."/>
            <person name="Nishi S."/>
            <person name="Hori S."/>
            <person name="Arai W."/>
            <person name="Tsubouchi T."/>
            <person name="Morono Y."/>
            <person name="Uchiyama I."/>
            <person name="Ito T."/>
            <person name="Fujiyama A."/>
            <person name="Inagaki F."/>
            <person name="Takami H."/>
        </authorList>
    </citation>
    <scope>NUCLEOTIDE SEQUENCE</scope>
    <source>
        <strain evidence="1">Expedition CK06-06</strain>
    </source>
</reference>
<name>X0TU56_9ZZZZ</name>
<dbReference type="Gene3D" id="3.20.20.150">
    <property type="entry name" value="Divalent-metal-dependent TIM barrel enzymes"/>
    <property type="match status" value="1"/>
</dbReference>
<dbReference type="InterPro" id="IPR036237">
    <property type="entry name" value="Xyl_isomerase-like_sf"/>
</dbReference>
<sequence>MAAKKSLHSICRWTFNPGKGGFVPADMRPEWGGKFSTADMIKLVKEKITPRLPDNIQLGIEMHYDNEVNEKTAPEVADALVDTGIYLAMITPGAHVHWGYGGVASLDTNERKAVEDFGLRTVDLAYGPLKKAWHPDAAKAPSLIIWNGSFGYDLASVGIRQMYQNLKESIAGLCKYEEEKGGSLYIGFEPKPNEGHPAMLIPTVASAILFWRKIEEEFGISRDKKGVNKEFGHSEMIG</sequence>
<dbReference type="AlphaFoldDB" id="X0TU56"/>